<evidence type="ECO:0000313" key="3">
    <source>
        <dbReference type="Proteomes" id="UP000274271"/>
    </source>
</evidence>
<dbReference type="InterPro" id="IPR025280">
    <property type="entry name" value="SNIPE"/>
</dbReference>
<comment type="caution">
    <text evidence="2">The sequence shown here is derived from an EMBL/GenBank/DDBJ whole genome shotgun (WGS) entry which is preliminary data.</text>
</comment>
<evidence type="ECO:0000313" key="2">
    <source>
        <dbReference type="EMBL" id="RRB09638.1"/>
    </source>
</evidence>
<dbReference type="RefSeq" id="WP_124910711.1">
    <property type="nucleotide sequence ID" value="NZ_RQJP01000014.1"/>
</dbReference>
<proteinExistence type="predicted"/>
<reference evidence="2 3" key="1">
    <citation type="submission" date="2018-11" db="EMBL/GenBank/DDBJ databases">
        <authorList>
            <person name="Zhou Z."/>
            <person name="Wang G."/>
        </authorList>
    </citation>
    <scope>NUCLEOTIDE SEQUENCE [LARGE SCALE GENOMIC DNA]</scope>
    <source>
        <strain evidence="2 3">KCTC42998</strain>
    </source>
</reference>
<dbReference type="OrthoDB" id="9811665at2"/>
<accession>A0A3P1C8N4</accession>
<dbReference type="AlphaFoldDB" id="A0A3P1C8N4"/>
<keyword evidence="3" id="KW-1185">Reference proteome</keyword>
<dbReference type="EMBL" id="RQJP01000014">
    <property type="protein sequence ID" value="RRB09638.1"/>
    <property type="molecule type" value="Genomic_DNA"/>
</dbReference>
<protein>
    <submittedName>
        <fullName evidence="2">DUF4041 domain-containing protein</fullName>
    </submittedName>
</protein>
<dbReference type="Proteomes" id="UP000274271">
    <property type="component" value="Unassembled WGS sequence"/>
</dbReference>
<sequence>MLDELADEFGYMQAGMELKKARERTRLMISTRTAATCDYVEAVRSMTAINFVADAFNGKVDTVLTNVKHDNYGTLAQQIKDAYALVNHLGKPFKDARILPEYLQARLEELHWATVAHELKMKEREWTCYI</sequence>
<organism evidence="2 3">
    <name type="scientific">Larkinella knui</name>
    <dbReference type="NCBI Taxonomy" id="2025310"/>
    <lineage>
        <taxon>Bacteria</taxon>
        <taxon>Pseudomonadati</taxon>
        <taxon>Bacteroidota</taxon>
        <taxon>Cytophagia</taxon>
        <taxon>Cytophagales</taxon>
        <taxon>Spirosomataceae</taxon>
        <taxon>Larkinella</taxon>
    </lineage>
</organism>
<feature type="domain" description="SNIPE associated" evidence="1">
    <location>
        <begin position="17"/>
        <end position="120"/>
    </location>
</feature>
<name>A0A3P1C8N4_9BACT</name>
<dbReference type="Pfam" id="PF13250">
    <property type="entry name" value="SNIPE"/>
    <property type="match status" value="1"/>
</dbReference>
<gene>
    <name evidence="2" type="ORF">EHT87_31135</name>
</gene>
<evidence type="ECO:0000259" key="1">
    <source>
        <dbReference type="Pfam" id="PF13250"/>
    </source>
</evidence>